<name>A0A0V7ZQU3_9CYAN</name>
<dbReference type="OrthoDB" id="581999at2"/>
<proteinExistence type="predicted"/>
<organism evidence="1 2">
    <name type="scientific">Mastigocoleus testarum BC008</name>
    <dbReference type="NCBI Taxonomy" id="371196"/>
    <lineage>
        <taxon>Bacteria</taxon>
        <taxon>Bacillati</taxon>
        <taxon>Cyanobacteriota</taxon>
        <taxon>Cyanophyceae</taxon>
        <taxon>Nostocales</taxon>
        <taxon>Hapalosiphonaceae</taxon>
        <taxon>Mastigocoleus</taxon>
    </lineage>
</organism>
<keyword evidence="2" id="KW-1185">Reference proteome</keyword>
<dbReference type="Proteomes" id="UP000053372">
    <property type="component" value="Unassembled WGS sequence"/>
</dbReference>
<dbReference type="AlphaFoldDB" id="A0A0V7ZQU3"/>
<evidence type="ECO:0000313" key="1">
    <source>
        <dbReference type="EMBL" id="KST66785.1"/>
    </source>
</evidence>
<accession>A0A0V7ZQU3</accession>
<protein>
    <submittedName>
        <fullName evidence="1">Uncharacterized protein</fullName>
    </submittedName>
</protein>
<comment type="caution">
    <text evidence="1">The sequence shown here is derived from an EMBL/GenBank/DDBJ whole genome shotgun (WGS) entry which is preliminary data.</text>
</comment>
<gene>
    <name evidence="1" type="ORF">BC008_26730</name>
</gene>
<dbReference type="RefSeq" id="WP_058183768.1">
    <property type="nucleotide sequence ID" value="NZ_LMTZ01000094.1"/>
</dbReference>
<reference evidence="1 2" key="1">
    <citation type="journal article" date="2015" name="Genome Announc.">
        <title>Draft Genome of the Euendolithic (true boring) Cyanobacterium Mastigocoleus testarum strain BC008.</title>
        <authorList>
            <person name="Guida B.S."/>
            <person name="Garcia-Pichel F."/>
        </authorList>
    </citation>
    <scope>NUCLEOTIDE SEQUENCE [LARGE SCALE GENOMIC DNA]</scope>
    <source>
        <strain evidence="1 2">BC008</strain>
    </source>
</reference>
<sequence length="146" mass="15834">MNKPVHSAVLIAVISTILNLISRNSSSAQVIRLDSQLKPDPLVVNGKSGGDRNSNCGFITAKPNQIIQIAESLPYLRFTVEGTGKPTLLIEGPGGRFCVLADNYSGDKPEISGYWNPGRYSLHVGDISQGEYSYTLSISQQKTPKR</sequence>
<dbReference type="EMBL" id="LMTZ01000094">
    <property type="protein sequence ID" value="KST66785.1"/>
    <property type="molecule type" value="Genomic_DNA"/>
</dbReference>
<evidence type="ECO:0000313" key="2">
    <source>
        <dbReference type="Proteomes" id="UP000053372"/>
    </source>
</evidence>